<keyword evidence="1" id="KW-0732">Signal</keyword>
<evidence type="ECO:0000313" key="2">
    <source>
        <dbReference type="EMBL" id="CAB9503781.1"/>
    </source>
</evidence>
<evidence type="ECO:0000256" key="1">
    <source>
        <dbReference type="SAM" id="SignalP"/>
    </source>
</evidence>
<evidence type="ECO:0000313" key="4">
    <source>
        <dbReference type="Proteomes" id="UP001153069"/>
    </source>
</evidence>
<comment type="caution">
    <text evidence="2">The sequence shown here is derived from an EMBL/GenBank/DDBJ whole genome shotgun (WGS) entry which is preliminary data.</text>
</comment>
<feature type="signal peptide" evidence="1">
    <location>
        <begin position="1"/>
        <end position="19"/>
    </location>
</feature>
<dbReference type="EMBL" id="CAICTM010000175">
    <property type="protein sequence ID" value="CAB9503781.1"/>
    <property type="molecule type" value="Genomic_DNA"/>
</dbReference>
<dbReference type="Proteomes" id="UP001153069">
    <property type="component" value="Unassembled WGS sequence"/>
</dbReference>
<dbReference type="AlphaFoldDB" id="A0A9N8DKD2"/>
<protein>
    <submittedName>
        <fullName evidence="2">Uncharacterized protein</fullName>
    </submittedName>
</protein>
<reference evidence="2" key="1">
    <citation type="submission" date="2020-06" db="EMBL/GenBank/DDBJ databases">
        <authorList>
            <consortium name="Plant Systems Biology data submission"/>
        </authorList>
    </citation>
    <scope>NUCLEOTIDE SEQUENCE</scope>
    <source>
        <strain evidence="2">D6</strain>
    </source>
</reference>
<accession>A0A9N8DKD2</accession>
<feature type="chain" id="PRO_5040652743" evidence="1">
    <location>
        <begin position="20"/>
        <end position="211"/>
    </location>
</feature>
<proteinExistence type="predicted"/>
<dbReference type="EMBL" id="CAICTM010000175">
    <property type="protein sequence ID" value="CAB9503784.1"/>
    <property type="molecule type" value="Genomic_DNA"/>
</dbReference>
<keyword evidence="4" id="KW-1185">Reference proteome</keyword>
<evidence type="ECO:0000313" key="3">
    <source>
        <dbReference type="EMBL" id="CAB9503784.1"/>
    </source>
</evidence>
<gene>
    <name evidence="2" type="ORF">SEMRO_176_G077360.1</name>
    <name evidence="3" type="ORF">SEMRO_176_G077390.1</name>
</gene>
<name>A0A9N8DKD2_9STRA</name>
<sequence>MKLQLVFTAILGFVPVAQPAKVRFLEVSQACIDADAALEDNEQLIASSDDASNELSSALIAADGNDDGFCSVVANTSLVCTDIDFDEVTPSQDKIITACYGISGARAYKANIDLQCSGEQTVAASFSNVVGCFPKECSDDELTESASAATSDLNDALLLLVGGGDGTTCNSTITEAKIVPNPSAASSTHSIMVGIAIAGITALLGASSDIW</sequence>
<organism evidence="2 4">
    <name type="scientific">Seminavis robusta</name>
    <dbReference type="NCBI Taxonomy" id="568900"/>
    <lineage>
        <taxon>Eukaryota</taxon>
        <taxon>Sar</taxon>
        <taxon>Stramenopiles</taxon>
        <taxon>Ochrophyta</taxon>
        <taxon>Bacillariophyta</taxon>
        <taxon>Bacillariophyceae</taxon>
        <taxon>Bacillariophycidae</taxon>
        <taxon>Naviculales</taxon>
        <taxon>Naviculaceae</taxon>
        <taxon>Seminavis</taxon>
    </lineage>
</organism>